<accession>A0A1F6C9N9</accession>
<evidence type="ECO:0000256" key="3">
    <source>
        <dbReference type="ARBA" id="ARBA00022676"/>
    </source>
</evidence>
<dbReference type="Proteomes" id="UP000178606">
    <property type="component" value="Unassembled WGS sequence"/>
</dbReference>
<dbReference type="PANTHER" id="PTHR43646">
    <property type="entry name" value="GLYCOSYLTRANSFERASE"/>
    <property type="match status" value="1"/>
</dbReference>
<evidence type="ECO:0000256" key="4">
    <source>
        <dbReference type="ARBA" id="ARBA00022679"/>
    </source>
</evidence>
<gene>
    <name evidence="8" type="ORF">A3F84_28920</name>
</gene>
<dbReference type="AlphaFoldDB" id="A0A1F6C9N9"/>
<evidence type="ECO:0000256" key="1">
    <source>
        <dbReference type="ARBA" id="ARBA00004236"/>
    </source>
</evidence>
<dbReference type="GO" id="GO:0016757">
    <property type="term" value="F:glycosyltransferase activity"/>
    <property type="evidence" value="ECO:0007669"/>
    <property type="project" value="UniProtKB-KW"/>
</dbReference>
<keyword evidence="4" id="KW-0808">Transferase</keyword>
<keyword evidence="5 6" id="KW-0472">Membrane</keyword>
<dbReference type="Pfam" id="PF00535">
    <property type="entry name" value="Glycos_transf_2"/>
    <property type="match status" value="1"/>
</dbReference>
<keyword evidence="6" id="KW-0812">Transmembrane</keyword>
<reference evidence="8 9" key="1">
    <citation type="journal article" date="2016" name="Nat. Commun.">
        <title>Thousands of microbial genomes shed light on interconnected biogeochemical processes in an aquifer system.</title>
        <authorList>
            <person name="Anantharaman K."/>
            <person name="Brown C.T."/>
            <person name="Hug L.A."/>
            <person name="Sharon I."/>
            <person name="Castelle C.J."/>
            <person name="Probst A.J."/>
            <person name="Thomas B.C."/>
            <person name="Singh A."/>
            <person name="Wilkins M.J."/>
            <person name="Karaoz U."/>
            <person name="Brodie E.L."/>
            <person name="Williams K.H."/>
            <person name="Hubbard S.S."/>
            <person name="Banfield J.F."/>
        </authorList>
    </citation>
    <scope>NUCLEOTIDE SEQUENCE [LARGE SCALE GENOMIC DNA]</scope>
    <source>
        <strain evidence="9">RIFCSPLOWO2_12_FULL_64_10</strain>
    </source>
</reference>
<feature type="domain" description="Glycosyltransferase 2-like" evidence="7">
    <location>
        <begin position="47"/>
        <end position="166"/>
    </location>
</feature>
<evidence type="ECO:0000256" key="5">
    <source>
        <dbReference type="ARBA" id="ARBA00023136"/>
    </source>
</evidence>
<evidence type="ECO:0000313" key="8">
    <source>
        <dbReference type="EMBL" id="OGG45647.1"/>
    </source>
</evidence>
<organism evidence="8 9">
    <name type="scientific">Handelsmanbacteria sp. (strain RIFCSPLOWO2_12_FULL_64_10)</name>
    <dbReference type="NCBI Taxonomy" id="1817868"/>
    <lineage>
        <taxon>Bacteria</taxon>
        <taxon>Candidatus Handelsmaniibacteriota</taxon>
    </lineage>
</organism>
<dbReference type="InterPro" id="IPR029044">
    <property type="entry name" value="Nucleotide-diphossugar_trans"/>
</dbReference>
<feature type="transmembrane region" description="Helical" evidence="6">
    <location>
        <begin position="281"/>
        <end position="307"/>
    </location>
</feature>
<dbReference type="Gene3D" id="3.90.550.10">
    <property type="entry name" value="Spore Coat Polysaccharide Biosynthesis Protein SpsA, Chain A"/>
    <property type="match status" value="1"/>
</dbReference>
<comment type="subcellular location">
    <subcellularLocation>
        <location evidence="1">Cell membrane</location>
    </subcellularLocation>
</comment>
<evidence type="ECO:0000259" key="7">
    <source>
        <dbReference type="Pfam" id="PF00535"/>
    </source>
</evidence>
<name>A0A1F6C9N9_HANXR</name>
<dbReference type="InterPro" id="IPR001173">
    <property type="entry name" value="Glyco_trans_2-like"/>
</dbReference>
<feature type="transmembrane region" description="Helical" evidence="6">
    <location>
        <begin position="344"/>
        <end position="365"/>
    </location>
</feature>
<evidence type="ECO:0000313" key="9">
    <source>
        <dbReference type="Proteomes" id="UP000178606"/>
    </source>
</evidence>
<evidence type="ECO:0000256" key="6">
    <source>
        <dbReference type="SAM" id="Phobius"/>
    </source>
</evidence>
<proteinExistence type="predicted"/>
<dbReference type="GO" id="GO:0005886">
    <property type="term" value="C:plasma membrane"/>
    <property type="evidence" value="ECO:0007669"/>
    <property type="project" value="UniProtKB-SubCell"/>
</dbReference>
<dbReference type="EMBL" id="MFKF01000369">
    <property type="protein sequence ID" value="OGG45647.1"/>
    <property type="molecule type" value="Genomic_DNA"/>
</dbReference>
<keyword evidence="2" id="KW-1003">Cell membrane</keyword>
<dbReference type="PANTHER" id="PTHR43646:SF2">
    <property type="entry name" value="GLYCOSYLTRANSFERASE 2-LIKE DOMAIN-CONTAINING PROTEIN"/>
    <property type="match status" value="1"/>
</dbReference>
<keyword evidence="6" id="KW-1133">Transmembrane helix</keyword>
<feature type="transmembrane region" description="Helical" evidence="6">
    <location>
        <begin position="6"/>
        <end position="29"/>
    </location>
</feature>
<sequence length="379" mass="40749">MNLGEVLLWALGVSGAVYALAMLALIVGLSRIRRKRAASTLEVPSVSIVVAARDEEASIARCLAALLAQDYPRDRIEVVIVDDRSSDRTSEIARAYEGRHPRLRVLRVKETRYACPKKNALALGIARSRGELILTTDADCRPGPGWVAGLVRHFAPDVGMVAGHSPPDLSGGILSRVLALEAVAKAGLAAGSVGLGLPLSCAGRNLAYRREAFEAVGGFDRIGHIVAGDDVLLMRLIASRTPWKIRYATEPETLVPTSAGPSSPGRLYHQKVRHASKPLHYGPAILALAGVLYLFHALLLLGVPIALLLPGSFHALCVALGAKCAVDLAFLCRTGRTLGMPPGLLRYFLLLEGVYLPYVVIFTVLGGMKRFRWKNVYTV</sequence>
<evidence type="ECO:0000256" key="2">
    <source>
        <dbReference type="ARBA" id="ARBA00022475"/>
    </source>
</evidence>
<protein>
    <recommendedName>
        <fullName evidence="7">Glycosyltransferase 2-like domain-containing protein</fullName>
    </recommendedName>
</protein>
<comment type="caution">
    <text evidence="8">The sequence shown here is derived from an EMBL/GenBank/DDBJ whole genome shotgun (WGS) entry which is preliminary data.</text>
</comment>
<keyword evidence="3" id="KW-0328">Glycosyltransferase</keyword>
<dbReference type="SUPFAM" id="SSF53448">
    <property type="entry name" value="Nucleotide-diphospho-sugar transferases"/>
    <property type="match status" value="1"/>
</dbReference>